<evidence type="ECO:0000313" key="11">
    <source>
        <dbReference type="Proteomes" id="UP000887226"/>
    </source>
</evidence>
<feature type="transmembrane region" description="Helical" evidence="9">
    <location>
        <begin position="184"/>
        <end position="209"/>
    </location>
</feature>
<keyword evidence="8" id="KW-0813">Transport</keyword>
<feature type="transmembrane region" description="Helical" evidence="9">
    <location>
        <begin position="20"/>
        <end position="41"/>
    </location>
</feature>
<name>A0A9P7Z5X7_9HELO</name>
<feature type="transmembrane region" description="Helical" evidence="9">
    <location>
        <begin position="158"/>
        <end position="177"/>
    </location>
</feature>
<dbReference type="Gene3D" id="1.20.1080.10">
    <property type="entry name" value="Glycerol uptake facilitator protein"/>
    <property type="match status" value="1"/>
</dbReference>
<dbReference type="InterPro" id="IPR023271">
    <property type="entry name" value="Aquaporin-like"/>
</dbReference>
<evidence type="ECO:0000256" key="2">
    <source>
        <dbReference type="ARBA" id="ARBA00006175"/>
    </source>
</evidence>
<comment type="similarity">
    <text evidence="2 8">Belongs to the MIP/aquaporin (TC 1.A.8) family.</text>
</comment>
<dbReference type="GO" id="GO:0015250">
    <property type="term" value="F:water channel activity"/>
    <property type="evidence" value="ECO:0007669"/>
    <property type="project" value="TreeGrafter"/>
</dbReference>
<evidence type="ECO:0000313" key="10">
    <source>
        <dbReference type="EMBL" id="KAG9245947.1"/>
    </source>
</evidence>
<dbReference type="EMBL" id="MU253824">
    <property type="protein sequence ID" value="KAG9245947.1"/>
    <property type="molecule type" value="Genomic_DNA"/>
</dbReference>
<keyword evidence="11" id="KW-1185">Reference proteome</keyword>
<dbReference type="PRINTS" id="PR00783">
    <property type="entry name" value="MINTRINSICP"/>
</dbReference>
<dbReference type="Proteomes" id="UP000887226">
    <property type="component" value="Unassembled WGS sequence"/>
</dbReference>
<keyword evidence="5 9" id="KW-1133">Transmembrane helix</keyword>
<feature type="transmembrane region" description="Helical" evidence="9">
    <location>
        <begin position="88"/>
        <end position="110"/>
    </location>
</feature>
<proteinExistence type="inferred from homology"/>
<evidence type="ECO:0000256" key="9">
    <source>
        <dbReference type="SAM" id="Phobius"/>
    </source>
</evidence>
<dbReference type="InterPro" id="IPR000425">
    <property type="entry name" value="MIP"/>
</dbReference>
<dbReference type="GO" id="GO:0005886">
    <property type="term" value="C:plasma membrane"/>
    <property type="evidence" value="ECO:0007669"/>
    <property type="project" value="TreeGrafter"/>
</dbReference>
<evidence type="ECO:0000256" key="4">
    <source>
        <dbReference type="ARBA" id="ARBA00022737"/>
    </source>
</evidence>
<comment type="catalytic activity">
    <reaction evidence="7">
        <text>H2O(in) = H2O(out)</text>
        <dbReference type="Rhea" id="RHEA:29667"/>
        <dbReference type="ChEBI" id="CHEBI:15377"/>
    </reaction>
</comment>
<evidence type="ECO:0000256" key="7">
    <source>
        <dbReference type="ARBA" id="ARBA00034651"/>
    </source>
</evidence>
<dbReference type="AlphaFoldDB" id="A0A9P7Z5X7"/>
<accession>A0A9P7Z5X7</accession>
<dbReference type="PANTHER" id="PTHR19139">
    <property type="entry name" value="AQUAPORIN TRANSPORTER"/>
    <property type="match status" value="1"/>
</dbReference>
<feature type="transmembrane region" description="Helical" evidence="9">
    <location>
        <begin position="229"/>
        <end position="249"/>
    </location>
</feature>
<feature type="transmembrane region" description="Helical" evidence="9">
    <location>
        <begin position="117"/>
        <end position="138"/>
    </location>
</feature>
<dbReference type="SUPFAM" id="SSF81338">
    <property type="entry name" value="Aquaporin-like"/>
    <property type="match status" value="1"/>
</dbReference>
<dbReference type="Pfam" id="PF00230">
    <property type="entry name" value="MIP"/>
    <property type="match status" value="1"/>
</dbReference>
<evidence type="ECO:0000256" key="3">
    <source>
        <dbReference type="ARBA" id="ARBA00022692"/>
    </source>
</evidence>
<dbReference type="OrthoDB" id="3222at2759"/>
<reference evidence="10" key="1">
    <citation type="journal article" date="2021" name="IMA Fungus">
        <title>Genomic characterization of three marine fungi, including Emericellopsis atlantica sp. nov. with signatures of a generalist lifestyle and marine biomass degradation.</title>
        <authorList>
            <person name="Hagestad O.C."/>
            <person name="Hou L."/>
            <person name="Andersen J.H."/>
            <person name="Hansen E.H."/>
            <person name="Altermark B."/>
            <person name="Li C."/>
            <person name="Kuhnert E."/>
            <person name="Cox R.J."/>
            <person name="Crous P.W."/>
            <person name="Spatafora J.W."/>
            <person name="Lail K."/>
            <person name="Amirebrahimi M."/>
            <person name="Lipzen A."/>
            <person name="Pangilinan J."/>
            <person name="Andreopoulos W."/>
            <person name="Hayes R.D."/>
            <person name="Ng V."/>
            <person name="Grigoriev I.V."/>
            <person name="Jackson S.A."/>
            <person name="Sutton T.D.S."/>
            <person name="Dobson A.D.W."/>
            <person name="Rama T."/>
        </authorList>
    </citation>
    <scope>NUCLEOTIDE SEQUENCE</scope>
    <source>
        <strain evidence="10">TRa3180A</strain>
    </source>
</reference>
<dbReference type="PANTHER" id="PTHR19139:SF283">
    <property type="entry name" value="AQUAPORIN"/>
    <property type="match status" value="1"/>
</dbReference>
<evidence type="ECO:0000256" key="5">
    <source>
        <dbReference type="ARBA" id="ARBA00022989"/>
    </source>
</evidence>
<evidence type="ECO:0000256" key="8">
    <source>
        <dbReference type="RuleBase" id="RU000477"/>
    </source>
</evidence>
<gene>
    <name evidence="10" type="ORF">BJ878DRAFT_418073</name>
</gene>
<feature type="transmembrane region" description="Helical" evidence="9">
    <location>
        <begin position="62"/>
        <end position="82"/>
    </location>
</feature>
<keyword evidence="4" id="KW-0677">Repeat</keyword>
<comment type="caution">
    <text evidence="10">The sequence shown here is derived from an EMBL/GenBank/DDBJ whole genome shotgun (WGS) entry which is preliminary data.</text>
</comment>
<comment type="subcellular location">
    <subcellularLocation>
        <location evidence="1">Membrane</location>
        <topology evidence="1">Multi-pass membrane protein</topology>
    </subcellularLocation>
</comment>
<sequence length="261" mass="27568">MKTYSQRVFAVLPPSARGHVVASIGELIGTTSFLFLGFAGVHVAEITSKPIAATATGKEDSTVVGLTSSALLYIALAMGFSLMVNAWIFFRISGGLFNPIVSMGMVLIGALSLARGVLLIAMQTAGAIIAAYIVDAIFPGTLNVGCHLHPEVTVAQGVLIEMLLTALLVFTIFMLAAERHESTAIAPIGIGVALFIVHLVGVFWTGAAVNPPRALAPAIVTRTFVAYHWIYYVGPIAGGLLAVILYKLIKALEYETVQQEV</sequence>
<keyword evidence="3 8" id="KW-0812">Transmembrane</keyword>
<protein>
    <submittedName>
        <fullName evidence="10">Aquaporin-like protein</fullName>
    </submittedName>
</protein>
<organism evidence="10 11">
    <name type="scientific">Calycina marina</name>
    <dbReference type="NCBI Taxonomy" id="1763456"/>
    <lineage>
        <taxon>Eukaryota</taxon>
        <taxon>Fungi</taxon>
        <taxon>Dikarya</taxon>
        <taxon>Ascomycota</taxon>
        <taxon>Pezizomycotina</taxon>
        <taxon>Leotiomycetes</taxon>
        <taxon>Helotiales</taxon>
        <taxon>Pezizellaceae</taxon>
        <taxon>Calycina</taxon>
    </lineage>
</organism>
<keyword evidence="6 9" id="KW-0472">Membrane</keyword>
<evidence type="ECO:0000256" key="1">
    <source>
        <dbReference type="ARBA" id="ARBA00004141"/>
    </source>
</evidence>
<dbReference type="InterPro" id="IPR034294">
    <property type="entry name" value="Aquaporin_transptr"/>
</dbReference>
<evidence type="ECO:0000256" key="6">
    <source>
        <dbReference type="ARBA" id="ARBA00023136"/>
    </source>
</evidence>